<keyword evidence="2" id="KW-1185">Reference proteome</keyword>
<keyword evidence="1" id="KW-0808">Transferase</keyword>
<dbReference type="InterPro" id="IPR014942">
    <property type="entry name" value="AbiEii"/>
</dbReference>
<dbReference type="EMBL" id="JACHGF010000009">
    <property type="protein sequence ID" value="MBB5286412.1"/>
    <property type="molecule type" value="Genomic_DNA"/>
</dbReference>
<dbReference type="Proteomes" id="UP000557307">
    <property type="component" value="Unassembled WGS sequence"/>
</dbReference>
<dbReference type="Pfam" id="PF08843">
    <property type="entry name" value="AbiEii"/>
    <property type="match status" value="1"/>
</dbReference>
<gene>
    <name evidence="1" type="ORF">HNQ92_004572</name>
</gene>
<dbReference type="RefSeq" id="WP_184177509.1">
    <property type="nucleotide sequence ID" value="NZ_JACHGF010000009.1"/>
</dbReference>
<dbReference type="Gene3D" id="3.30.460.40">
    <property type="match status" value="1"/>
</dbReference>
<comment type="caution">
    <text evidence="1">The sequence shown here is derived from an EMBL/GenBank/DDBJ whole genome shotgun (WGS) entry which is preliminary data.</text>
</comment>
<name>A0A840TXT1_9BACT</name>
<protein>
    <submittedName>
        <fullName evidence="1">Putative nucleotidyltransferase</fullName>
    </submittedName>
</protein>
<proteinExistence type="predicted"/>
<evidence type="ECO:0000313" key="1">
    <source>
        <dbReference type="EMBL" id="MBB5286412.1"/>
    </source>
</evidence>
<sequence length="283" mass="32629">MSTYKLNFRELRQNPTMHGLLAGLERGFSKFGIDFYLVGAVARDAWMSIKEKKARRTTGDIDFAVLINQPGTYEALKEYLIRHEGFFPYQENPFVLVWQDKTQVDLLPFGAIADEDGTVRVMGTGFAAINMPGFGEIYEEGLPELILEGEHQFKFCTLPGIVLLKLIAWDDRPEARRDDIKDISDILNHFFDLYDEEIWTHHSDLFENKNDDLRHIAAQVMGREIRKIAQRNNQLYQRVLDILDANTADPRTSGIARIMIEYFDNTLEDNILILHALKQGYTP</sequence>
<accession>A0A840TXT1</accession>
<reference evidence="1 2" key="1">
    <citation type="submission" date="2020-08" db="EMBL/GenBank/DDBJ databases">
        <title>Genomic Encyclopedia of Type Strains, Phase IV (KMG-IV): sequencing the most valuable type-strain genomes for metagenomic binning, comparative biology and taxonomic classification.</title>
        <authorList>
            <person name="Goeker M."/>
        </authorList>
    </citation>
    <scope>NUCLEOTIDE SEQUENCE [LARGE SCALE GENOMIC DNA]</scope>
    <source>
        <strain evidence="1 2">DSM 105074</strain>
    </source>
</reference>
<dbReference type="GO" id="GO:0016740">
    <property type="term" value="F:transferase activity"/>
    <property type="evidence" value="ECO:0007669"/>
    <property type="project" value="UniProtKB-KW"/>
</dbReference>
<organism evidence="1 2">
    <name type="scientific">Rhabdobacter roseus</name>
    <dbReference type="NCBI Taxonomy" id="1655419"/>
    <lineage>
        <taxon>Bacteria</taxon>
        <taxon>Pseudomonadati</taxon>
        <taxon>Bacteroidota</taxon>
        <taxon>Cytophagia</taxon>
        <taxon>Cytophagales</taxon>
        <taxon>Cytophagaceae</taxon>
        <taxon>Rhabdobacter</taxon>
    </lineage>
</organism>
<evidence type="ECO:0000313" key="2">
    <source>
        <dbReference type="Proteomes" id="UP000557307"/>
    </source>
</evidence>
<dbReference type="AlphaFoldDB" id="A0A840TXT1"/>